<reference evidence="2" key="1">
    <citation type="submission" date="2021-04" db="EMBL/GenBank/DDBJ databases">
        <authorList>
            <consortium name="Molecular Ecology Group"/>
        </authorList>
    </citation>
    <scope>NUCLEOTIDE SEQUENCE</scope>
</reference>
<feature type="region of interest" description="Disordered" evidence="1">
    <location>
        <begin position="319"/>
        <end position="381"/>
    </location>
</feature>
<accession>A0A8S3ZXG2</accession>
<organism evidence="2 3">
    <name type="scientific">Candidula unifasciata</name>
    <dbReference type="NCBI Taxonomy" id="100452"/>
    <lineage>
        <taxon>Eukaryota</taxon>
        <taxon>Metazoa</taxon>
        <taxon>Spiralia</taxon>
        <taxon>Lophotrochozoa</taxon>
        <taxon>Mollusca</taxon>
        <taxon>Gastropoda</taxon>
        <taxon>Heterobranchia</taxon>
        <taxon>Euthyneura</taxon>
        <taxon>Panpulmonata</taxon>
        <taxon>Eupulmonata</taxon>
        <taxon>Stylommatophora</taxon>
        <taxon>Helicina</taxon>
        <taxon>Helicoidea</taxon>
        <taxon>Geomitridae</taxon>
        <taxon>Candidula</taxon>
    </lineage>
</organism>
<keyword evidence="3" id="KW-1185">Reference proteome</keyword>
<feature type="compositionally biased region" description="Basic and acidic residues" evidence="1">
    <location>
        <begin position="444"/>
        <end position="458"/>
    </location>
</feature>
<feature type="compositionally biased region" description="Basic and acidic residues" evidence="1">
    <location>
        <begin position="9"/>
        <end position="25"/>
    </location>
</feature>
<sequence>MTSQKRYRQHQENNKNSSRFRDLPPRFKRQKSTGSPTAPPSASPTVTPVAAETQLGVEINHTSVVNDTVSPQPVVLSQMAPSIVNVSSPEESLRNQARPGTDRFQVPVSSVSSWQWPANSESYVLSQWDQRQFNRATNVQPPPVALGTHFGYKMDSPPLSPWASRNASNFPGQFGVGSPAWVSPTGDLCTGQGVRSPPMYFNNENWAPNQNLMYPHSPGGVWGKPPTPQHLYTSPSVALQDRAPVSSLYMENHNIGDRSSERSIDYSDPDIRTIEMLRELERVADEKESEDFGVDRKSLVSHHLRMLMCAVDKYTEGVEDGASRQDEVSLATNSRESSPHVSPHPPEARIRVNMQEAEPESRMSFWSSGNEKSSWKHPQTEQASLAASQQMARTQAYQHTPVNEQPNNIEGQNIAWDLWSSPSFDFSGLLNQDLDDLTRNPFSRSKESDEKRKPLYQR</sequence>
<feature type="region of interest" description="Disordered" evidence="1">
    <location>
        <begin position="1"/>
        <end position="49"/>
    </location>
</feature>
<name>A0A8S3ZXG2_9EUPU</name>
<comment type="caution">
    <text evidence="2">The sequence shown here is derived from an EMBL/GenBank/DDBJ whole genome shotgun (WGS) entry which is preliminary data.</text>
</comment>
<feature type="compositionally biased region" description="Polar residues" evidence="1">
    <location>
        <begin position="364"/>
        <end position="381"/>
    </location>
</feature>
<feature type="region of interest" description="Disordered" evidence="1">
    <location>
        <begin position="433"/>
        <end position="458"/>
    </location>
</feature>
<dbReference type="OrthoDB" id="6058833at2759"/>
<proteinExistence type="predicted"/>
<evidence type="ECO:0000313" key="2">
    <source>
        <dbReference type="EMBL" id="CAG5132720.1"/>
    </source>
</evidence>
<evidence type="ECO:0000256" key="1">
    <source>
        <dbReference type="SAM" id="MobiDB-lite"/>
    </source>
</evidence>
<protein>
    <submittedName>
        <fullName evidence="2">Uncharacterized protein</fullName>
    </submittedName>
</protein>
<dbReference type="AlphaFoldDB" id="A0A8S3ZXG2"/>
<gene>
    <name evidence="2" type="ORF">CUNI_LOCUS18278</name>
</gene>
<dbReference type="Proteomes" id="UP000678393">
    <property type="component" value="Unassembled WGS sequence"/>
</dbReference>
<dbReference type="EMBL" id="CAJHNH020005591">
    <property type="protein sequence ID" value="CAG5132720.1"/>
    <property type="molecule type" value="Genomic_DNA"/>
</dbReference>
<evidence type="ECO:0000313" key="3">
    <source>
        <dbReference type="Proteomes" id="UP000678393"/>
    </source>
</evidence>